<dbReference type="InterPro" id="IPR007275">
    <property type="entry name" value="YTH_domain"/>
</dbReference>
<dbReference type="EMBL" id="LR862135">
    <property type="protein sequence ID" value="CAD1841663.1"/>
    <property type="molecule type" value="Genomic_DNA"/>
</dbReference>
<evidence type="ECO:0000259" key="3">
    <source>
        <dbReference type="PROSITE" id="PS50882"/>
    </source>
</evidence>
<feature type="domain" description="YTH" evidence="3">
    <location>
        <begin position="206"/>
        <end position="346"/>
    </location>
</feature>
<feature type="chain" id="PRO_5028077104" description="YTH domain-containing family protein" evidence="2">
    <location>
        <begin position="23"/>
        <end position="357"/>
    </location>
</feature>
<proteinExistence type="inferred from homology"/>
<dbReference type="InterPro" id="IPR045168">
    <property type="entry name" value="YTH_prot"/>
</dbReference>
<dbReference type="GO" id="GO:0005737">
    <property type="term" value="C:cytoplasm"/>
    <property type="evidence" value="ECO:0007669"/>
    <property type="project" value="TreeGrafter"/>
</dbReference>
<dbReference type="PANTHER" id="PTHR12357:SF99">
    <property type="entry name" value="YTH DOMAIN-CONTAINING PROTEIN ECT2-RELATED"/>
    <property type="match status" value="1"/>
</dbReference>
<comment type="similarity">
    <text evidence="1">Belongs to the YTHDF family.</text>
</comment>
<evidence type="ECO:0000256" key="1">
    <source>
        <dbReference type="RuleBase" id="RU369095"/>
    </source>
</evidence>
<accession>A0A6V7QEU3</accession>
<dbReference type="PANTHER" id="PTHR12357">
    <property type="entry name" value="YTH YT521-B HOMOLOGY DOMAIN-CONTAINING"/>
    <property type="match status" value="1"/>
</dbReference>
<dbReference type="Gene3D" id="3.10.590.10">
    <property type="entry name" value="ph1033 like domains"/>
    <property type="match status" value="1"/>
</dbReference>
<evidence type="ECO:0000313" key="4">
    <source>
        <dbReference type="EMBL" id="CAD1841663.1"/>
    </source>
</evidence>
<name>A0A6V7QEU3_ANACO</name>
<comment type="function">
    <text evidence="1">Specifically recognizes and binds N6-methyladenosine (m6A)-containing RNAs, and regulates mRNA stability. M6A is a modification present at internal sites of mRNAs and some non-coding RNAs and plays a role in mRNA stability and processing.</text>
</comment>
<dbReference type="GO" id="GO:1990247">
    <property type="term" value="F:N6-methyladenosine-containing RNA reader activity"/>
    <property type="evidence" value="ECO:0007669"/>
    <property type="project" value="UniProtKB-UniRule"/>
</dbReference>
<evidence type="ECO:0000256" key="2">
    <source>
        <dbReference type="SAM" id="SignalP"/>
    </source>
</evidence>
<dbReference type="PROSITE" id="PS50882">
    <property type="entry name" value="YTH"/>
    <property type="match status" value="1"/>
</dbReference>
<keyword evidence="2" id="KW-0732">Signal</keyword>
<feature type="signal peptide" evidence="2">
    <location>
        <begin position="1"/>
        <end position="22"/>
    </location>
</feature>
<dbReference type="GO" id="GO:0003729">
    <property type="term" value="F:mRNA binding"/>
    <property type="evidence" value="ECO:0007669"/>
    <property type="project" value="UniProtKB-UniRule"/>
</dbReference>
<dbReference type="Pfam" id="PF04146">
    <property type="entry name" value="YTH"/>
    <property type="match status" value="1"/>
</dbReference>
<sequence>MSLRALLSLFFGFFFNLSTDEATDLLQDLSLDSKVKAQDAPQFTKKDPKFGFGGNESPVPWSNGPVFADRQQRLTTTKSVSSTISHSKNDTLLRNQNLRPLPNFENFHTPRPASWDGPKVQGHLDRLYPNNRTYGQGGNCLRSGLALRSYIYDSRLNCQWVKLMDGNCKSRGRNNGFCDCGNKNLNGRNELNRGPRSTHSRRKMSFRSDATIGVKGQDLSLNGSNVEDSSLLTDKDKYNRADFVENCTDAKFFIIKSYCEDNANMSGQFVGLAKMVGPVDFNKNLEYWQQEKWNGCFPVKWHMVKDVPNSVLKHIILENNDNKPVTNSRDTQEVRKYSHLGNNLENKARPDNHVAKW</sequence>
<dbReference type="AlphaFoldDB" id="A0A6V7QEU3"/>
<dbReference type="CDD" id="cd21134">
    <property type="entry name" value="YTH"/>
    <property type="match status" value="1"/>
</dbReference>
<keyword evidence="1" id="KW-0694">RNA-binding</keyword>
<dbReference type="GO" id="GO:0061157">
    <property type="term" value="P:mRNA destabilization"/>
    <property type="evidence" value="ECO:0007669"/>
    <property type="project" value="TreeGrafter"/>
</dbReference>
<protein>
    <recommendedName>
        <fullName evidence="1">YTH domain-containing family protein</fullName>
    </recommendedName>
</protein>
<gene>
    <name evidence="4" type="ORF">CB5_LOCUS24874</name>
</gene>
<reference evidence="4" key="1">
    <citation type="submission" date="2020-07" db="EMBL/GenBank/DDBJ databases">
        <authorList>
            <person name="Lin J."/>
        </authorList>
    </citation>
    <scope>NUCLEOTIDE SEQUENCE</scope>
</reference>
<organism evidence="4">
    <name type="scientific">Ananas comosus var. bracteatus</name>
    <name type="common">red pineapple</name>
    <dbReference type="NCBI Taxonomy" id="296719"/>
    <lineage>
        <taxon>Eukaryota</taxon>
        <taxon>Viridiplantae</taxon>
        <taxon>Streptophyta</taxon>
        <taxon>Embryophyta</taxon>
        <taxon>Tracheophyta</taxon>
        <taxon>Spermatophyta</taxon>
        <taxon>Magnoliopsida</taxon>
        <taxon>Liliopsida</taxon>
        <taxon>Poales</taxon>
        <taxon>Bromeliaceae</taxon>
        <taxon>Bromelioideae</taxon>
        <taxon>Ananas</taxon>
    </lineage>
</organism>